<evidence type="ECO:0000313" key="1">
    <source>
        <dbReference type="EMBL" id="MBX41139.1"/>
    </source>
</evidence>
<name>A0A2P2NFC8_RHIMU</name>
<protein>
    <submittedName>
        <fullName evidence="1">Uncharacterized protein</fullName>
    </submittedName>
</protein>
<proteinExistence type="predicted"/>
<organism evidence="1">
    <name type="scientific">Rhizophora mucronata</name>
    <name type="common">Asiatic mangrove</name>
    <dbReference type="NCBI Taxonomy" id="61149"/>
    <lineage>
        <taxon>Eukaryota</taxon>
        <taxon>Viridiplantae</taxon>
        <taxon>Streptophyta</taxon>
        <taxon>Embryophyta</taxon>
        <taxon>Tracheophyta</taxon>
        <taxon>Spermatophyta</taxon>
        <taxon>Magnoliopsida</taxon>
        <taxon>eudicotyledons</taxon>
        <taxon>Gunneridae</taxon>
        <taxon>Pentapetalae</taxon>
        <taxon>rosids</taxon>
        <taxon>fabids</taxon>
        <taxon>Malpighiales</taxon>
        <taxon>Rhizophoraceae</taxon>
        <taxon>Rhizophora</taxon>
    </lineage>
</organism>
<reference evidence="1" key="1">
    <citation type="submission" date="2018-02" db="EMBL/GenBank/DDBJ databases">
        <title>Rhizophora mucronata_Transcriptome.</title>
        <authorList>
            <person name="Meera S.P."/>
            <person name="Sreeshan A."/>
            <person name="Augustine A."/>
        </authorList>
    </citation>
    <scope>NUCLEOTIDE SEQUENCE</scope>
    <source>
        <tissue evidence="1">Leaf</tissue>
    </source>
</reference>
<sequence length="36" mass="4051">MTSHVELFTEQRLVIDVVKVDNKGRVLVKGRGIVTI</sequence>
<dbReference type="EMBL" id="GGEC01060655">
    <property type="protein sequence ID" value="MBX41139.1"/>
    <property type="molecule type" value="Transcribed_RNA"/>
</dbReference>
<accession>A0A2P2NFC8</accession>
<dbReference type="AlphaFoldDB" id="A0A2P2NFC8"/>